<keyword evidence="4" id="KW-1185">Reference proteome</keyword>
<proteinExistence type="predicted"/>
<dbReference type="RefSeq" id="WP_089303241.1">
    <property type="nucleotide sequence ID" value="NZ_FZNW01000028.1"/>
</dbReference>
<evidence type="ECO:0000313" key="3">
    <source>
        <dbReference type="EMBL" id="SNR88636.1"/>
    </source>
</evidence>
<dbReference type="GO" id="GO:0005548">
    <property type="term" value="F:phospholipid transporter activity"/>
    <property type="evidence" value="ECO:0007669"/>
    <property type="project" value="TreeGrafter"/>
</dbReference>
<organism evidence="3 4">
    <name type="scientific">Haloechinothrix alba</name>
    <dbReference type="NCBI Taxonomy" id="664784"/>
    <lineage>
        <taxon>Bacteria</taxon>
        <taxon>Bacillati</taxon>
        <taxon>Actinomycetota</taxon>
        <taxon>Actinomycetes</taxon>
        <taxon>Pseudonocardiales</taxon>
        <taxon>Pseudonocardiaceae</taxon>
        <taxon>Haloechinothrix</taxon>
    </lineage>
</organism>
<feature type="domain" description="Mce/MlaD" evidence="2">
    <location>
        <begin position="60"/>
        <end position="136"/>
    </location>
</feature>
<keyword evidence="1" id="KW-1133">Transmembrane helix</keyword>
<accession>A0A238ZYX1</accession>
<dbReference type="InterPro" id="IPR052336">
    <property type="entry name" value="MlaD_Phospholipid_Transporter"/>
</dbReference>
<gene>
    <name evidence="3" type="ORF">SAMN06265360_1284</name>
</gene>
<evidence type="ECO:0000256" key="1">
    <source>
        <dbReference type="SAM" id="Phobius"/>
    </source>
</evidence>
<sequence length="421" mass="45010">MTARTNRLRVLWQRVRTEPKLGRNLLALGVVVAMGLGVGGYILGNQGAGVLAWPWEERLHFSAEFVEASAIAPGQGHEVRIAGVPAGAIEAAEVTEDGLAEVELSVELEYTIYDNAELVLRPKSPLNEMYVAIDPGGPPGEELSGGETLPVANTKRPVQFDEVLGHLDGDTRDAMAALIVETDTALANAPEELSGGLSATDRVLEQLRPVVESLRERKDKVAELISALSTISETVGQNDQRLVAIADTLEQTLRGLGEQDTPLEESLRRLPAVTETLTETMGSVEQLSGELDPTLENVHAAAEPLSAALEDLDPALERADGVLEKATPVVDRAGPVVEDLRPAVADVREALPDVNRMTAHLDPVTSSLVPRLDDLNAFVYNTASVASVSDERGPLNRGIVQVSPSTIPLLDNLSPSPEERE</sequence>
<dbReference type="SUPFAM" id="SSF58104">
    <property type="entry name" value="Methyl-accepting chemotaxis protein (MCP) signaling domain"/>
    <property type="match status" value="1"/>
</dbReference>
<dbReference type="GO" id="GO:0005543">
    <property type="term" value="F:phospholipid binding"/>
    <property type="evidence" value="ECO:0007669"/>
    <property type="project" value="TreeGrafter"/>
</dbReference>
<keyword evidence="1" id="KW-0812">Transmembrane</keyword>
<dbReference type="Proteomes" id="UP000198348">
    <property type="component" value="Unassembled WGS sequence"/>
</dbReference>
<dbReference type="OrthoDB" id="5242258at2"/>
<dbReference type="InterPro" id="IPR003399">
    <property type="entry name" value="Mce/MlaD"/>
</dbReference>
<reference evidence="3 4" key="1">
    <citation type="submission" date="2017-06" db="EMBL/GenBank/DDBJ databases">
        <authorList>
            <person name="Kim H.J."/>
            <person name="Triplett B.A."/>
        </authorList>
    </citation>
    <scope>NUCLEOTIDE SEQUENCE [LARGE SCALE GENOMIC DNA]</scope>
    <source>
        <strain evidence="3 4">DSM 45207</strain>
    </source>
</reference>
<dbReference type="Pfam" id="PF02470">
    <property type="entry name" value="MlaD"/>
    <property type="match status" value="1"/>
</dbReference>
<keyword evidence="1" id="KW-0472">Membrane</keyword>
<dbReference type="PANTHER" id="PTHR33371:SF4">
    <property type="entry name" value="INTERMEMBRANE PHOSPHOLIPID TRANSPORT SYSTEM BINDING PROTEIN MLAD"/>
    <property type="match status" value="1"/>
</dbReference>
<evidence type="ECO:0000313" key="4">
    <source>
        <dbReference type="Proteomes" id="UP000198348"/>
    </source>
</evidence>
<dbReference type="AlphaFoldDB" id="A0A238ZYX1"/>
<protein>
    <submittedName>
        <fullName evidence="3">Phospholipid/cholesterol/gamma-HCH transport system substrate-binding protein</fullName>
    </submittedName>
</protein>
<feature type="transmembrane region" description="Helical" evidence="1">
    <location>
        <begin position="21"/>
        <end position="43"/>
    </location>
</feature>
<evidence type="ECO:0000259" key="2">
    <source>
        <dbReference type="Pfam" id="PF02470"/>
    </source>
</evidence>
<name>A0A238ZYX1_9PSEU</name>
<dbReference type="EMBL" id="FZNW01000028">
    <property type="protein sequence ID" value="SNR88636.1"/>
    <property type="molecule type" value="Genomic_DNA"/>
</dbReference>
<dbReference type="PANTHER" id="PTHR33371">
    <property type="entry name" value="INTERMEMBRANE PHOSPHOLIPID TRANSPORT SYSTEM BINDING PROTEIN MLAD-RELATED"/>
    <property type="match status" value="1"/>
</dbReference>